<keyword evidence="2" id="KW-1185">Reference proteome</keyword>
<gene>
    <name evidence="1" type="ORF">GSLYS_00006126001</name>
</gene>
<reference evidence="1 2" key="1">
    <citation type="submission" date="2024-04" db="EMBL/GenBank/DDBJ databases">
        <authorList>
            <consortium name="Genoscope - CEA"/>
            <person name="William W."/>
        </authorList>
    </citation>
    <scope>NUCLEOTIDE SEQUENCE [LARGE SCALE GENOMIC DNA]</scope>
</reference>
<organism evidence="1 2">
    <name type="scientific">Lymnaea stagnalis</name>
    <name type="common">Great pond snail</name>
    <name type="synonym">Helix stagnalis</name>
    <dbReference type="NCBI Taxonomy" id="6523"/>
    <lineage>
        <taxon>Eukaryota</taxon>
        <taxon>Metazoa</taxon>
        <taxon>Spiralia</taxon>
        <taxon>Lophotrochozoa</taxon>
        <taxon>Mollusca</taxon>
        <taxon>Gastropoda</taxon>
        <taxon>Heterobranchia</taxon>
        <taxon>Euthyneura</taxon>
        <taxon>Panpulmonata</taxon>
        <taxon>Hygrophila</taxon>
        <taxon>Lymnaeoidea</taxon>
        <taxon>Lymnaeidae</taxon>
        <taxon>Lymnaea</taxon>
    </lineage>
</organism>
<proteinExistence type="predicted"/>
<dbReference type="EMBL" id="CAXITT010000104">
    <property type="protein sequence ID" value="CAL1532047.1"/>
    <property type="molecule type" value="Genomic_DNA"/>
</dbReference>
<accession>A0AAV2HIQ1</accession>
<evidence type="ECO:0000313" key="2">
    <source>
        <dbReference type="Proteomes" id="UP001497497"/>
    </source>
</evidence>
<comment type="caution">
    <text evidence="1">The sequence shown here is derived from an EMBL/GenBank/DDBJ whole genome shotgun (WGS) entry which is preliminary data.</text>
</comment>
<name>A0AAV2HIQ1_LYMST</name>
<protein>
    <submittedName>
        <fullName evidence="1">Uncharacterized protein</fullName>
    </submittedName>
</protein>
<sequence>MPEAKRESLVQQRLTNECYFCERMRLTGREVPFYPSRKPTKSQWAFSLKNKCHSCPAKAYDAWRNKFEIHPKDGRVISIVQCVISRQPLNKLRRGNDSCT</sequence>
<dbReference type="AlphaFoldDB" id="A0AAV2HIQ1"/>
<evidence type="ECO:0000313" key="1">
    <source>
        <dbReference type="EMBL" id="CAL1532047.1"/>
    </source>
</evidence>
<dbReference type="Proteomes" id="UP001497497">
    <property type="component" value="Unassembled WGS sequence"/>
</dbReference>